<dbReference type="OrthoDB" id="1105008at2759"/>
<evidence type="ECO:0000313" key="3">
    <source>
        <dbReference type="Proteomes" id="UP000886595"/>
    </source>
</evidence>
<comment type="caution">
    <text evidence="2">The sequence shown here is derived from an EMBL/GenBank/DDBJ whole genome shotgun (WGS) entry which is preliminary data.</text>
</comment>
<dbReference type="SMART" id="SM00579">
    <property type="entry name" value="FBD"/>
    <property type="match status" value="1"/>
</dbReference>
<name>A0A8X7SJB2_BRACI</name>
<proteinExistence type="predicted"/>
<gene>
    <name evidence="2" type="ORF">Bca52824_027236</name>
</gene>
<dbReference type="PANTHER" id="PTHR31900">
    <property type="entry name" value="F-BOX/RNI SUPERFAMILY PROTEIN-RELATED"/>
    <property type="match status" value="1"/>
</dbReference>
<protein>
    <recommendedName>
        <fullName evidence="1">FBD domain-containing protein</fullName>
    </recommendedName>
</protein>
<accession>A0A8X7SJB2</accession>
<evidence type="ECO:0000259" key="1">
    <source>
        <dbReference type="SMART" id="SM00579"/>
    </source>
</evidence>
<feature type="domain" description="FBD" evidence="1">
    <location>
        <begin position="36"/>
        <end position="107"/>
    </location>
</feature>
<dbReference type="Pfam" id="PF08387">
    <property type="entry name" value="FBD"/>
    <property type="match status" value="1"/>
</dbReference>
<organism evidence="2 3">
    <name type="scientific">Brassica carinata</name>
    <name type="common">Ethiopian mustard</name>
    <name type="synonym">Abyssinian cabbage</name>
    <dbReference type="NCBI Taxonomy" id="52824"/>
    <lineage>
        <taxon>Eukaryota</taxon>
        <taxon>Viridiplantae</taxon>
        <taxon>Streptophyta</taxon>
        <taxon>Embryophyta</taxon>
        <taxon>Tracheophyta</taxon>
        <taxon>Spermatophyta</taxon>
        <taxon>Magnoliopsida</taxon>
        <taxon>eudicotyledons</taxon>
        <taxon>Gunneridae</taxon>
        <taxon>Pentapetalae</taxon>
        <taxon>rosids</taxon>
        <taxon>malvids</taxon>
        <taxon>Brassicales</taxon>
        <taxon>Brassicaceae</taxon>
        <taxon>Brassiceae</taxon>
        <taxon>Brassica</taxon>
    </lineage>
</organism>
<dbReference type="AlphaFoldDB" id="A0A8X7SJB2"/>
<dbReference type="PANTHER" id="PTHR31900:SF36">
    <property type="entry name" value="F-BOX DOMAIN-CONTAINING PROTEIN"/>
    <property type="match status" value="1"/>
</dbReference>
<reference evidence="2 3" key="1">
    <citation type="submission" date="2020-02" db="EMBL/GenBank/DDBJ databases">
        <authorList>
            <person name="Ma Q."/>
            <person name="Huang Y."/>
            <person name="Song X."/>
            <person name="Pei D."/>
        </authorList>
    </citation>
    <scope>NUCLEOTIDE SEQUENCE [LARGE SCALE GENOMIC DNA]</scope>
    <source>
        <strain evidence="2">Sxm20200214</strain>
        <tissue evidence="2">Leaf</tissue>
    </source>
</reference>
<dbReference type="Proteomes" id="UP000886595">
    <property type="component" value="Unassembled WGS sequence"/>
</dbReference>
<evidence type="ECO:0000313" key="2">
    <source>
        <dbReference type="EMBL" id="KAG2307488.1"/>
    </source>
</evidence>
<sequence>MLRDAPNLRALKLEQYHGLPAHHLRALWNEPSSVPLCLLSSLETLEWVNYEGSEEEKEVVGFILRSGSCLKKVTISSKSNDCNKKLEMIKELTWSIRRSSTCQLAFD</sequence>
<keyword evidence="3" id="KW-1185">Reference proteome</keyword>
<dbReference type="InterPro" id="IPR050232">
    <property type="entry name" value="FBL13/AtMIF1-like"/>
</dbReference>
<dbReference type="EMBL" id="JAAMPC010000006">
    <property type="protein sequence ID" value="KAG2307488.1"/>
    <property type="molecule type" value="Genomic_DNA"/>
</dbReference>
<dbReference type="InterPro" id="IPR006566">
    <property type="entry name" value="FBD"/>
</dbReference>